<evidence type="ECO:0000259" key="6">
    <source>
        <dbReference type="Pfam" id="PF04893"/>
    </source>
</evidence>
<keyword evidence="8" id="KW-1185">Reference proteome</keyword>
<dbReference type="Pfam" id="PF04893">
    <property type="entry name" value="Yip1"/>
    <property type="match status" value="1"/>
</dbReference>
<evidence type="ECO:0000256" key="2">
    <source>
        <dbReference type="ARBA" id="ARBA00022692"/>
    </source>
</evidence>
<feature type="transmembrane region" description="Helical" evidence="5">
    <location>
        <begin position="65"/>
        <end position="88"/>
    </location>
</feature>
<evidence type="ECO:0000256" key="5">
    <source>
        <dbReference type="SAM" id="Phobius"/>
    </source>
</evidence>
<evidence type="ECO:0000256" key="3">
    <source>
        <dbReference type="ARBA" id="ARBA00022989"/>
    </source>
</evidence>
<accession>A0A927HDW9</accession>
<dbReference type="GO" id="GO:0016020">
    <property type="term" value="C:membrane"/>
    <property type="evidence" value="ECO:0007669"/>
    <property type="project" value="UniProtKB-SubCell"/>
</dbReference>
<feature type="domain" description="Yip1" evidence="6">
    <location>
        <begin position="13"/>
        <end position="177"/>
    </location>
</feature>
<evidence type="ECO:0000256" key="1">
    <source>
        <dbReference type="ARBA" id="ARBA00004141"/>
    </source>
</evidence>
<feature type="transmembrane region" description="Helical" evidence="5">
    <location>
        <begin position="33"/>
        <end position="53"/>
    </location>
</feature>
<reference evidence="7" key="1">
    <citation type="submission" date="2020-08" db="EMBL/GenBank/DDBJ databases">
        <title>Sulfitobacter aestuariivivens sp. nov., isolated from a tidal flat.</title>
        <authorList>
            <person name="Park S."/>
            <person name="Yoon J.-H."/>
        </authorList>
    </citation>
    <scope>NUCLEOTIDE SEQUENCE</scope>
    <source>
        <strain evidence="7">TSTF-M16</strain>
    </source>
</reference>
<feature type="transmembrane region" description="Helical" evidence="5">
    <location>
        <begin position="100"/>
        <end position="124"/>
    </location>
</feature>
<dbReference type="RefSeq" id="WP_191074254.1">
    <property type="nucleotide sequence ID" value="NZ_JACTAG010000001.1"/>
</dbReference>
<evidence type="ECO:0000313" key="7">
    <source>
        <dbReference type="EMBL" id="MBD3663281.1"/>
    </source>
</evidence>
<comment type="caution">
    <text evidence="7">The sequence shown here is derived from an EMBL/GenBank/DDBJ whole genome shotgun (WGS) entry which is preliminary data.</text>
</comment>
<dbReference type="EMBL" id="JACTAG010000001">
    <property type="protein sequence ID" value="MBD3663281.1"/>
    <property type="molecule type" value="Genomic_DNA"/>
</dbReference>
<feature type="transmembrane region" description="Helical" evidence="5">
    <location>
        <begin position="163"/>
        <end position="189"/>
    </location>
</feature>
<evidence type="ECO:0000313" key="8">
    <source>
        <dbReference type="Proteomes" id="UP000635142"/>
    </source>
</evidence>
<dbReference type="AlphaFoldDB" id="A0A927HDW9"/>
<sequence>MTPQDIIDLAKLTFRDPAAAGKAILALGFSRDVLWTALALVAAFNAVFLQLLMATAGPDQQLPSYFSTPLAAFVLIAGMMVIYIHALYWAGMAMGGNGRLIDLLALVVWLQVLRTGLQLVIILLSVFSPTLAALATLVVFAWGVWVLLTFLMTALNLTSYGHALVVVVVGLIGLVLGLGILLAFIGVLAQGTQANV</sequence>
<evidence type="ECO:0000256" key="4">
    <source>
        <dbReference type="ARBA" id="ARBA00023136"/>
    </source>
</evidence>
<dbReference type="Proteomes" id="UP000635142">
    <property type="component" value="Unassembled WGS sequence"/>
</dbReference>
<dbReference type="InterPro" id="IPR006977">
    <property type="entry name" value="Yip1_dom"/>
</dbReference>
<protein>
    <submittedName>
        <fullName evidence="7">YIP1 family protein</fullName>
    </submittedName>
</protein>
<name>A0A927HDW9_9RHOB</name>
<comment type="subcellular location">
    <subcellularLocation>
        <location evidence="1">Membrane</location>
        <topology evidence="1">Multi-pass membrane protein</topology>
    </subcellularLocation>
</comment>
<organism evidence="7 8">
    <name type="scientific">Sulfitobacter aestuariivivens</name>
    <dbReference type="NCBI Taxonomy" id="2766981"/>
    <lineage>
        <taxon>Bacteria</taxon>
        <taxon>Pseudomonadati</taxon>
        <taxon>Pseudomonadota</taxon>
        <taxon>Alphaproteobacteria</taxon>
        <taxon>Rhodobacterales</taxon>
        <taxon>Roseobacteraceae</taxon>
        <taxon>Sulfitobacter</taxon>
    </lineage>
</organism>
<proteinExistence type="predicted"/>
<feature type="transmembrane region" description="Helical" evidence="5">
    <location>
        <begin position="130"/>
        <end position="151"/>
    </location>
</feature>
<gene>
    <name evidence="7" type="ORF">H9Q16_05055</name>
</gene>
<keyword evidence="4 5" id="KW-0472">Membrane</keyword>
<keyword evidence="2 5" id="KW-0812">Transmembrane</keyword>
<keyword evidence="3 5" id="KW-1133">Transmembrane helix</keyword>